<accession>A0A2A9N8V8</accession>
<protein>
    <submittedName>
        <fullName evidence="1">Uncharacterized protein</fullName>
    </submittedName>
</protein>
<dbReference type="Proteomes" id="UP000242287">
    <property type="component" value="Unassembled WGS sequence"/>
</dbReference>
<sequence>MSVGAKRLEAVSIKSSSRAKKSSLAVALARAGTDTPGICTTNRKHMNLAILEEESSDYNRIHPPEKRLIRAVLRSVRQAGIYGLISEDPAQLLMIGGVLTYTKMVIGLADSGWPELVKLRRIMGIITNDIRYVNHISAIWFSSLTITHRLITRKAARHG</sequence>
<dbReference type="AlphaFoldDB" id="A0A2A9N8V8"/>
<evidence type="ECO:0000313" key="1">
    <source>
        <dbReference type="EMBL" id="PFH47285.1"/>
    </source>
</evidence>
<dbReference type="EMBL" id="KZ302122">
    <property type="protein sequence ID" value="PFH47285.1"/>
    <property type="molecule type" value="Genomic_DNA"/>
</dbReference>
<name>A0A2A9N8V8_9AGAR</name>
<evidence type="ECO:0000313" key="2">
    <source>
        <dbReference type="Proteomes" id="UP000242287"/>
    </source>
</evidence>
<keyword evidence="2" id="KW-1185">Reference proteome</keyword>
<reference evidence="1 2" key="1">
    <citation type="submission" date="2014-02" db="EMBL/GenBank/DDBJ databases">
        <title>Transposable element dynamics among asymbiotic and ectomycorrhizal Amanita fungi.</title>
        <authorList>
            <consortium name="DOE Joint Genome Institute"/>
            <person name="Hess J."/>
            <person name="Skrede I."/>
            <person name="Wolfe B."/>
            <person name="LaButti K."/>
            <person name="Ohm R.A."/>
            <person name="Grigoriev I.V."/>
            <person name="Pringle A."/>
        </authorList>
    </citation>
    <scope>NUCLEOTIDE SEQUENCE [LARGE SCALE GENOMIC DNA]</scope>
    <source>
        <strain evidence="1 2">SKay4041</strain>
    </source>
</reference>
<proteinExistence type="predicted"/>
<gene>
    <name evidence="1" type="ORF">AMATHDRAFT_6923</name>
</gene>
<organism evidence="1 2">
    <name type="scientific">Amanita thiersii Skay4041</name>
    <dbReference type="NCBI Taxonomy" id="703135"/>
    <lineage>
        <taxon>Eukaryota</taxon>
        <taxon>Fungi</taxon>
        <taxon>Dikarya</taxon>
        <taxon>Basidiomycota</taxon>
        <taxon>Agaricomycotina</taxon>
        <taxon>Agaricomycetes</taxon>
        <taxon>Agaricomycetidae</taxon>
        <taxon>Agaricales</taxon>
        <taxon>Pluteineae</taxon>
        <taxon>Amanitaceae</taxon>
        <taxon>Amanita</taxon>
    </lineage>
</organism>